<name>A0A1Z1FAP3_9SPHN</name>
<evidence type="ECO:0000256" key="9">
    <source>
        <dbReference type="ARBA" id="ARBA00022960"/>
    </source>
</evidence>
<evidence type="ECO:0000256" key="4">
    <source>
        <dbReference type="ARBA" id="ARBA00022519"/>
    </source>
</evidence>
<evidence type="ECO:0000313" key="18">
    <source>
        <dbReference type="Proteomes" id="UP000195807"/>
    </source>
</evidence>
<keyword evidence="6" id="KW-0645">Protease</keyword>
<dbReference type="PANTHER" id="PTHR30627:SF2">
    <property type="entry name" value="PEPTIDOGLYCAN D,D-TRANSPEPTIDASE MRDA"/>
    <property type="match status" value="1"/>
</dbReference>
<dbReference type="Gene3D" id="3.30.1390.30">
    <property type="entry name" value="Penicillin-binding protein 2a, domain 3"/>
    <property type="match status" value="1"/>
</dbReference>
<dbReference type="PANTHER" id="PTHR30627">
    <property type="entry name" value="PEPTIDOGLYCAN D,D-TRANSPEPTIDASE"/>
    <property type="match status" value="1"/>
</dbReference>
<dbReference type="RefSeq" id="WP_066844133.1">
    <property type="nucleotide sequence ID" value="NZ_CP019602.1"/>
</dbReference>
<dbReference type="InterPro" id="IPR005311">
    <property type="entry name" value="PBP_dimer"/>
</dbReference>
<dbReference type="InterPro" id="IPR050515">
    <property type="entry name" value="Beta-lactam/transpept"/>
</dbReference>
<proteinExistence type="predicted"/>
<evidence type="ECO:0000256" key="1">
    <source>
        <dbReference type="ARBA" id="ARBA00004167"/>
    </source>
</evidence>
<dbReference type="GO" id="GO:0006508">
    <property type="term" value="P:proteolysis"/>
    <property type="evidence" value="ECO:0007669"/>
    <property type="project" value="UniProtKB-KW"/>
</dbReference>
<keyword evidence="10" id="KW-0573">Peptidoglycan synthesis</keyword>
<organism evidence="17 18">
    <name type="scientific">Croceicoccus marinus</name>
    <dbReference type="NCBI Taxonomy" id="450378"/>
    <lineage>
        <taxon>Bacteria</taxon>
        <taxon>Pseudomonadati</taxon>
        <taxon>Pseudomonadota</taxon>
        <taxon>Alphaproteobacteria</taxon>
        <taxon>Sphingomonadales</taxon>
        <taxon>Erythrobacteraceae</taxon>
        <taxon>Croceicoccus</taxon>
    </lineage>
</organism>
<evidence type="ECO:0000256" key="14">
    <source>
        <dbReference type="SAM" id="MobiDB-lite"/>
    </source>
</evidence>
<dbReference type="SUPFAM" id="SSF56601">
    <property type="entry name" value="beta-lactamase/transpeptidase-like"/>
    <property type="match status" value="1"/>
</dbReference>
<evidence type="ECO:0000313" key="17">
    <source>
        <dbReference type="EMBL" id="ARU15871.1"/>
    </source>
</evidence>
<dbReference type="GO" id="GO:0071972">
    <property type="term" value="F:peptidoglycan L,D-transpeptidase activity"/>
    <property type="evidence" value="ECO:0007669"/>
    <property type="project" value="TreeGrafter"/>
</dbReference>
<keyword evidence="9" id="KW-0133">Cell shape</keyword>
<evidence type="ECO:0000256" key="13">
    <source>
        <dbReference type="ARBA" id="ARBA00023316"/>
    </source>
</evidence>
<dbReference type="Pfam" id="PF00905">
    <property type="entry name" value="Transpeptidase"/>
    <property type="match status" value="1"/>
</dbReference>
<dbReference type="InterPro" id="IPR001460">
    <property type="entry name" value="PCN-bd_Tpept"/>
</dbReference>
<dbReference type="GO" id="GO:0008658">
    <property type="term" value="F:penicillin binding"/>
    <property type="evidence" value="ECO:0007669"/>
    <property type="project" value="InterPro"/>
</dbReference>
<evidence type="ECO:0000256" key="2">
    <source>
        <dbReference type="ARBA" id="ARBA00004236"/>
    </source>
</evidence>
<feature type="domain" description="Penicillin-binding protein transpeptidase" evidence="15">
    <location>
        <begin position="276"/>
        <end position="597"/>
    </location>
</feature>
<comment type="subcellular location">
    <subcellularLocation>
        <location evidence="2">Cell membrane</location>
    </subcellularLocation>
    <subcellularLocation>
        <location evidence="1">Membrane</location>
        <topology evidence="1">Single-pass membrane protein</topology>
    </subcellularLocation>
</comment>
<dbReference type="KEGG" id="cman:A9D14_06335"/>
<dbReference type="InterPro" id="IPR012338">
    <property type="entry name" value="Beta-lactam/transpept-like"/>
</dbReference>
<keyword evidence="13" id="KW-0961">Cell wall biogenesis/degradation</keyword>
<dbReference type="NCBIfam" id="TIGR03423">
    <property type="entry name" value="pbp2_mrdA"/>
    <property type="match status" value="1"/>
</dbReference>
<dbReference type="STRING" id="450378.GCA_001661675_01270"/>
<keyword evidence="7" id="KW-0812">Transmembrane</keyword>
<evidence type="ECO:0000256" key="5">
    <source>
        <dbReference type="ARBA" id="ARBA00022645"/>
    </source>
</evidence>
<dbReference type="GO" id="GO:0009252">
    <property type="term" value="P:peptidoglycan biosynthetic process"/>
    <property type="evidence" value="ECO:0007669"/>
    <property type="project" value="UniProtKB-KW"/>
</dbReference>
<dbReference type="GO" id="GO:0009002">
    <property type="term" value="F:serine-type D-Ala-D-Ala carboxypeptidase activity"/>
    <property type="evidence" value="ECO:0007669"/>
    <property type="project" value="InterPro"/>
</dbReference>
<evidence type="ECO:0000256" key="10">
    <source>
        <dbReference type="ARBA" id="ARBA00022984"/>
    </source>
</evidence>
<feature type="domain" description="Penicillin-binding protein dimerisation" evidence="16">
    <location>
        <begin position="72"/>
        <end position="243"/>
    </location>
</feature>
<evidence type="ECO:0000256" key="6">
    <source>
        <dbReference type="ARBA" id="ARBA00022670"/>
    </source>
</evidence>
<keyword evidence="8" id="KW-0378">Hydrolase</keyword>
<reference evidence="17 18" key="1">
    <citation type="submission" date="2017-01" db="EMBL/GenBank/DDBJ databases">
        <title>Complete genome sequence of esterase-producing bacterium Croceicoccus marinus E4A9.</title>
        <authorList>
            <person name="Wu Y.-H."/>
            <person name="Cheng H."/>
            <person name="Xu L."/>
            <person name="Huo Y.-Y."/>
            <person name="Wang C.-S."/>
            <person name="Xu X.-W."/>
        </authorList>
    </citation>
    <scope>NUCLEOTIDE SEQUENCE [LARGE SCALE GENOMIC DNA]</scope>
    <source>
        <strain evidence="17 18">E4A9</strain>
    </source>
</reference>
<dbReference type="GO" id="GO:0005886">
    <property type="term" value="C:plasma membrane"/>
    <property type="evidence" value="ECO:0007669"/>
    <property type="project" value="UniProtKB-SubCell"/>
</dbReference>
<evidence type="ECO:0000256" key="3">
    <source>
        <dbReference type="ARBA" id="ARBA00022475"/>
    </source>
</evidence>
<dbReference type="GO" id="GO:0071555">
    <property type="term" value="P:cell wall organization"/>
    <property type="evidence" value="ECO:0007669"/>
    <property type="project" value="UniProtKB-KW"/>
</dbReference>
<evidence type="ECO:0000256" key="8">
    <source>
        <dbReference type="ARBA" id="ARBA00022801"/>
    </source>
</evidence>
<dbReference type="AlphaFoldDB" id="A0A1Z1FAP3"/>
<sequence>MVSLSWRKRRRAPNRVSAGELSNAFDRRTFVLGGLQGGVGVLLAARMAWLSVEQNEKYQLASESNRVDLTLIPPRRGWILDRHGVPLASNRADFRVDLVPERIVDRERTLSVLGEVLELSPAAITDLRDKLNEVRGFRPVEVATGVNWEQFAALSVRLPDLPGVVPQRGFSRYYPTGPSVGHLLGYVGTVSAEEYEEEKNPLLITPGFKIGKDGVEKYFEQRLRGEPGARRAEVTASGKIVRDLEMREDVQGDPVQLTIDGPLQDYAARRLGQESGSVVVMDLEQGDLLAASSMPSFDPNSFSDGIGRLEWKMLSEDDHVPLRNKVLSGLYPPGSTVKPYVSLAFLKEGIDPEESVFCGGGLRVGNRVFRCWKRGGHGTVNMAKGIYQSCDVYFYYFAQRVGMQPIADMARKLGMGWKYPLPVESQSYGTVPDPGWKLKKYDREWQTFDTVNATIGQGYMLVNPLQQAVMTSRIASGRRLQPRLLLSNDPKPAPHLDIPDEHLEIVRHAMWEVVNGGGTAGRARLPVEGVELSGKTGTAQVVSLNYGRGGRDVPWKYRDHGHFISFAPYDKPRYACAVAIEHGAGSSSAYPVARDVMTFLFDPNKALEVLHEYEKQWGGTAQERLARKYGAYEAAYGGSAPKPESTDIDQATDAPAASPPPLNAAQSQRAAEDDSVNPGRSAPDAASAESASVAQPAPPAGGGTGGQGQ</sequence>
<dbReference type="InterPro" id="IPR036138">
    <property type="entry name" value="PBP_dimer_sf"/>
</dbReference>
<dbReference type="Gene3D" id="3.40.710.10">
    <property type="entry name" value="DD-peptidase/beta-lactamase superfamily"/>
    <property type="match status" value="1"/>
</dbReference>
<keyword evidence="5" id="KW-0121">Carboxypeptidase</keyword>
<feature type="region of interest" description="Disordered" evidence="14">
    <location>
        <begin position="637"/>
        <end position="709"/>
    </location>
</feature>
<keyword evidence="3" id="KW-1003">Cell membrane</keyword>
<keyword evidence="12" id="KW-0472">Membrane</keyword>
<dbReference type="Proteomes" id="UP000195807">
    <property type="component" value="Chromosome"/>
</dbReference>
<evidence type="ECO:0000256" key="11">
    <source>
        <dbReference type="ARBA" id="ARBA00022989"/>
    </source>
</evidence>
<protein>
    <submittedName>
        <fullName evidence="17">Penicillin-binding protein 2</fullName>
    </submittedName>
</protein>
<evidence type="ECO:0000256" key="7">
    <source>
        <dbReference type="ARBA" id="ARBA00022692"/>
    </source>
</evidence>
<dbReference type="GO" id="GO:0008360">
    <property type="term" value="P:regulation of cell shape"/>
    <property type="evidence" value="ECO:0007669"/>
    <property type="project" value="UniProtKB-KW"/>
</dbReference>
<dbReference type="SUPFAM" id="SSF56519">
    <property type="entry name" value="Penicillin binding protein dimerisation domain"/>
    <property type="match status" value="1"/>
</dbReference>
<dbReference type="Pfam" id="PF03717">
    <property type="entry name" value="PBP_dimer"/>
    <property type="match status" value="1"/>
</dbReference>
<evidence type="ECO:0000259" key="16">
    <source>
        <dbReference type="Pfam" id="PF03717"/>
    </source>
</evidence>
<dbReference type="InterPro" id="IPR017790">
    <property type="entry name" value="Penicillin-binding_protein_2"/>
</dbReference>
<dbReference type="OrthoDB" id="9766847at2"/>
<keyword evidence="4" id="KW-0997">Cell inner membrane</keyword>
<keyword evidence="18" id="KW-1185">Reference proteome</keyword>
<dbReference type="EMBL" id="CP019602">
    <property type="protein sequence ID" value="ARU15871.1"/>
    <property type="molecule type" value="Genomic_DNA"/>
</dbReference>
<feature type="compositionally biased region" description="Gly residues" evidence="14">
    <location>
        <begin position="700"/>
        <end position="709"/>
    </location>
</feature>
<evidence type="ECO:0000259" key="15">
    <source>
        <dbReference type="Pfam" id="PF00905"/>
    </source>
</evidence>
<accession>A0A1Z1FAP3</accession>
<keyword evidence="11" id="KW-1133">Transmembrane helix</keyword>
<dbReference type="Gene3D" id="3.90.1310.10">
    <property type="entry name" value="Penicillin-binding protein 2a (Domain 2)"/>
    <property type="match status" value="1"/>
</dbReference>
<evidence type="ECO:0000256" key="12">
    <source>
        <dbReference type="ARBA" id="ARBA00023136"/>
    </source>
</evidence>
<feature type="compositionally biased region" description="Low complexity" evidence="14">
    <location>
        <begin position="681"/>
        <end position="695"/>
    </location>
</feature>
<gene>
    <name evidence="17" type="ORF">A9D14_06335</name>
</gene>